<dbReference type="AlphaFoldDB" id="A0A813KRD9"/>
<sequence>MVKIKKRKGGGDTLEREEVGVSKGAAAPAQSTAPASISAGSSNVQPPTKKLKKAKTQATVVAGPSANAAATGATTAEAPHNGKQTPSAPQPSDKPAAVSPTVAPTADASAGDGGSSKSAAKKLKKAAAAAAEKAAAEAAASSRDSGVGKAPIESIDDIFAKRKSKDPPAAEPKAAKGASSQEKKKKKAPRRGSAEDPLGMSADWVDDGLGGVYNVDGWTNRRTGDGMRIFKTHLLKVGDGGGTPQCPFDCDCCF</sequence>
<name>A0A813KRD9_POLGL</name>
<evidence type="ECO:0000313" key="3">
    <source>
        <dbReference type="Proteomes" id="UP000626109"/>
    </source>
</evidence>
<feature type="compositionally biased region" description="Low complexity" evidence="1">
    <location>
        <begin position="126"/>
        <end position="142"/>
    </location>
</feature>
<dbReference type="Proteomes" id="UP000626109">
    <property type="component" value="Unassembled WGS sequence"/>
</dbReference>
<protein>
    <submittedName>
        <fullName evidence="2">Uncharacterized protein</fullName>
    </submittedName>
</protein>
<dbReference type="PANTHER" id="PTHR34066">
    <property type="entry name" value="GROWTH FACTOR 2"/>
    <property type="match status" value="1"/>
</dbReference>
<evidence type="ECO:0000313" key="2">
    <source>
        <dbReference type="EMBL" id="CAE8713304.1"/>
    </source>
</evidence>
<accession>A0A813KRD9</accession>
<proteinExistence type="predicted"/>
<feature type="compositionally biased region" description="Low complexity" evidence="1">
    <location>
        <begin position="95"/>
        <end position="118"/>
    </location>
</feature>
<dbReference type="InterPro" id="IPR013885">
    <property type="entry name" value="DUF1764_euk"/>
</dbReference>
<gene>
    <name evidence="2" type="ORF">PGLA2088_LOCUS37452</name>
</gene>
<dbReference type="EMBL" id="CAJNNW010032481">
    <property type="protein sequence ID" value="CAE8713304.1"/>
    <property type="molecule type" value="Genomic_DNA"/>
</dbReference>
<dbReference type="Pfam" id="PF08576">
    <property type="entry name" value="DUF1764"/>
    <property type="match status" value="1"/>
</dbReference>
<evidence type="ECO:0000256" key="1">
    <source>
        <dbReference type="SAM" id="MobiDB-lite"/>
    </source>
</evidence>
<comment type="caution">
    <text evidence="2">The sequence shown here is derived from an EMBL/GenBank/DDBJ whole genome shotgun (WGS) entry which is preliminary data.</text>
</comment>
<feature type="compositionally biased region" description="Low complexity" evidence="1">
    <location>
        <begin position="171"/>
        <end position="180"/>
    </location>
</feature>
<feature type="compositionally biased region" description="Basic and acidic residues" evidence="1">
    <location>
        <begin position="9"/>
        <end position="20"/>
    </location>
</feature>
<reference evidence="2" key="1">
    <citation type="submission" date="2021-02" db="EMBL/GenBank/DDBJ databases">
        <authorList>
            <person name="Dougan E. K."/>
            <person name="Rhodes N."/>
            <person name="Thang M."/>
            <person name="Chan C."/>
        </authorList>
    </citation>
    <scope>NUCLEOTIDE SEQUENCE</scope>
</reference>
<feature type="compositionally biased region" description="Low complexity" evidence="1">
    <location>
        <begin position="25"/>
        <end position="48"/>
    </location>
</feature>
<feature type="compositionally biased region" description="Low complexity" evidence="1">
    <location>
        <begin position="56"/>
        <end position="79"/>
    </location>
</feature>
<dbReference type="PANTHER" id="PTHR34066:SF1">
    <property type="entry name" value="DUF1764 FAMILY PROTEIN"/>
    <property type="match status" value="1"/>
</dbReference>
<organism evidence="2 3">
    <name type="scientific">Polarella glacialis</name>
    <name type="common">Dinoflagellate</name>
    <dbReference type="NCBI Taxonomy" id="89957"/>
    <lineage>
        <taxon>Eukaryota</taxon>
        <taxon>Sar</taxon>
        <taxon>Alveolata</taxon>
        <taxon>Dinophyceae</taxon>
        <taxon>Suessiales</taxon>
        <taxon>Suessiaceae</taxon>
        <taxon>Polarella</taxon>
    </lineage>
</organism>
<feature type="region of interest" description="Disordered" evidence="1">
    <location>
        <begin position="1"/>
        <end position="202"/>
    </location>
</feature>